<keyword evidence="2" id="KW-0285">Flavoprotein</keyword>
<evidence type="ECO:0000256" key="3">
    <source>
        <dbReference type="ARBA" id="ARBA00022643"/>
    </source>
</evidence>
<keyword evidence="3" id="KW-0288">FMN</keyword>
<comment type="similarity">
    <text evidence="1">Belongs to the NADH:flavin oxidoreductase/NADH oxidase family.</text>
</comment>
<evidence type="ECO:0000256" key="2">
    <source>
        <dbReference type="ARBA" id="ARBA00022630"/>
    </source>
</evidence>
<dbReference type="SUPFAM" id="SSF51395">
    <property type="entry name" value="FMN-linked oxidoreductases"/>
    <property type="match status" value="1"/>
</dbReference>
<reference evidence="6" key="1">
    <citation type="journal article" date="2020" name="Stud. Mycol.">
        <title>101 Dothideomycetes genomes: a test case for predicting lifestyles and emergence of pathogens.</title>
        <authorList>
            <person name="Haridas S."/>
            <person name="Albert R."/>
            <person name="Binder M."/>
            <person name="Bloem J."/>
            <person name="Labutti K."/>
            <person name="Salamov A."/>
            <person name="Andreopoulos B."/>
            <person name="Baker S."/>
            <person name="Barry K."/>
            <person name="Bills G."/>
            <person name="Bluhm B."/>
            <person name="Cannon C."/>
            <person name="Castanera R."/>
            <person name="Culley D."/>
            <person name="Daum C."/>
            <person name="Ezra D."/>
            <person name="Gonzalez J."/>
            <person name="Henrissat B."/>
            <person name="Kuo A."/>
            <person name="Liang C."/>
            <person name="Lipzen A."/>
            <person name="Lutzoni F."/>
            <person name="Magnuson J."/>
            <person name="Mondo S."/>
            <person name="Nolan M."/>
            <person name="Ohm R."/>
            <person name="Pangilinan J."/>
            <person name="Park H.-J."/>
            <person name="Ramirez L."/>
            <person name="Alfaro M."/>
            <person name="Sun H."/>
            <person name="Tritt A."/>
            <person name="Yoshinaga Y."/>
            <person name="Zwiers L.-H."/>
            <person name="Turgeon B."/>
            <person name="Goodwin S."/>
            <person name="Spatafora J."/>
            <person name="Crous P."/>
            <person name="Grigoriev I."/>
        </authorList>
    </citation>
    <scope>NUCLEOTIDE SEQUENCE</scope>
    <source>
        <strain evidence="6">CBS 119925</strain>
    </source>
</reference>
<dbReference type="PANTHER" id="PTHR43656">
    <property type="entry name" value="BINDING OXIDOREDUCTASE, PUTATIVE (AFU_ORTHOLOGUE AFUA_2G08260)-RELATED"/>
    <property type="match status" value="1"/>
</dbReference>
<dbReference type="EMBL" id="MU006563">
    <property type="protein sequence ID" value="KAF2751001.1"/>
    <property type="molecule type" value="Genomic_DNA"/>
</dbReference>
<evidence type="ECO:0000313" key="7">
    <source>
        <dbReference type="Proteomes" id="UP000799440"/>
    </source>
</evidence>
<evidence type="ECO:0000256" key="1">
    <source>
        <dbReference type="ARBA" id="ARBA00005979"/>
    </source>
</evidence>
<dbReference type="GO" id="GO:0016491">
    <property type="term" value="F:oxidoreductase activity"/>
    <property type="evidence" value="ECO:0007669"/>
    <property type="project" value="UniProtKB-KW"/>
</dbReference>
<keyword evidence="7" id="KW-1185">Reference proteome</keyword>
<keyword evidence="4" id="KW-0560">Oxidoreductase</keyword>
<dbReference type="PANTHER" id="PTHR43656:SF2">
    <property type="entry name" value="BINDING OXIDOREDUCTASE, PUTATIVE (AFU_ORTHOLOGUE AFUA_2G08260)-RELATED"/>
    <property type="match status" value="1"/>
</dbReference>
<accession>A0A6A6VP34</accession>
<dbReference type="InterPro" id="IPR051799">
    <property type="entry name" value="NADH_flavin_oxidoreductase"/>
</dbReference>
<dbReference type="Gene3D" id="3.20.20.70">
    <property type="entry name" value="Aldolase class I"/>
    <property type="match status" value="1"/>
</dbReference>
<gene>
    <name evidence="6" type="ORF">M011DRAFT_437703</name>
</gene>
<sequence>MASNLASPITLPCGLTLPNRLVKASMGEVMGGTPNGKYIQAYTTWGSGKWGGILTGNADVSTMYRGSTQNLVIPPKIDAAALDSWKQYAHAIQREGTPGIIQLVHPGRQSPAGQGDRSFFSKAIAPSAIPLNFGPGVLNSLVTSLVFGSPREMTVQEIETVIAEFTHAAKLISDAGFKGIEIHAAHGYLLSQFLSPKGNIRTDAYGGSAAKRAKIVIDIIRSIRKEVPSDFCVGVKLNSADVGGVEILEESLEQVALILAEQVDFLEISGGTYENPRMATGDGQREPEKSKRTAEREAFFLDYAKAVRARHPKSVLMVTGGFRSRTGMQAALDTNACDIIGIGRPAAVKPHWPKDVILNESVKDEDAVLDLPIQKPKGLVAKLPIKLIHGSWDTLYYVKHINTLGKGQMPVV</sequence>
<dbReference type="Pfam" id="PF00724">
    <property type="entry name" value="Oxidored_FMN"/>
    <property type="match status" value="1"/>
</dbReference>
<evidence type="ECO:0000259" key="5">
    <source>
        <dbReference type="Pfam" id="PF00724"/>
    </source>
</evidence>
<proteinExistence type="inferred from homology"/>
<organism evidence="6 7">
    <name type="scientific">Sporormia fimetaria CBS 119925</name>
    <dbReference type="NCBI Taxonomy" id="1340428"/>
    <lineage>
        <taxon>Eukaryota</taxon>
        <taxon>Fungi</taxon>
        <taxon>Dikarya</taxon>
        <taxon>Ascomycota</taxon>
        <taxon>Pezizomycotina</taxon>
        <taxon>Dothideomycetes</taxon>
        <taxon>Pleosporomycetidae</taxon>
        <taxon>Pleosporales</taxon>
        <taxon>Sporormiaceae</taxon>
        <taxon>Sporormia</taxon>
    </lineage>
</organism>
<dbReference type="AlphaFoldDB" id="A0A6A6VP34"/>
<dbReference type="InterPro" id="IPR013785">
    <property type="entry name" value="Aldolase_TIM"/>
</dbReference>
<feature type="domain" description="NADH:flavin oxidoreductase/NADH oxidase N-terminal" evidence="5">
    <location>
        <begin position="7"/>
        <end position="355"/>
    </location>
</feature>
<name>A0A6A6VP34_9PLEO</name>
<protein>
    <submittedName>
        <fullName evidence="6">FMN binding oxidoreductase</fullName>
    </submittedName>
</protein>
<dbReference type="GO" id="GO:0010181">
    <property type="term" value="F:FMN binding"/>
    <property type="evidence" value="ECO:0007669"/>
    <property type="project" value="InterPro"/>
</dbReference>
<evidence type="ECO:0000256" key="4">
    <source>
        <dbReference type="ARBA" id="ARBA00023002"/>
    </source>
</evidence>
<dbReference type="Proteomes" id="UP000799440">
    <property type="component" value="Unassembled WGS sequence"/>
</dbReference>
<dbReference type="OrthoDB" id="1663137at2759"/>
<dbReference type="InterPro" id="IPR001155">
    <property type="entry name" value="OxRdtase_FMN_N"/>
</dbReference>
<evidence type="ECO:0000313" key="6">
    <source>
        <dbReference type="EMBL" id="KAF2751001.1"/>
    </source>
</evidence>